<dbReference type="InterPro" id="IPR035979">
    <property type="entry name" value="RBD_domain_sf"/>
</dbReference>
<dbReference type="AlphaFoldDB" id="A0A445JKF3"/>
<evidence type="ECO:0000256" key="1">
    <source>
        <dbReference type="PROSITE-ProRule" id="PRU00176"/>
    </source>
</evidence>
<dbReference type="Gene3D" id="3.30.70.330">
    <property type="match status" value="1"/>
</dbReference>
<dbReference type="PANTHER" id="PTHR34427">
    <property type="entry name" value="DUF4283 DOMAIN PROTEIN"/>
    <property type="match status" value="1"/>
</dbReference>
<dbReference type="SUPFAM" id="SSF54928">
    <property type="entry name" value="RNA-binding domain, RBD"/>
    <property type="match status" value="1"/>
</dbReference>
<dbReference type="GO" id="GO:0003723">
    <property type="term" value="F:RNA binding"/>
    <property type="evidence" value="ECO:0007669"/>
    <property type="project" value="UniProtKB-UniRule"/>
</dbReference>
<feature type="region of interest" description="Disordered" evidence="2">
    <location>
        <begin position="515"/>
        <end position="583"/>
    </location>
</feature>
<organism evidence="4 5">
    <name type="scientific">Glycine soja</name>
    <name type="common">Wild soybean</name>
    <dbReference type="NCBI Taxonomy" id="3848"/>
    <lineage>
        <taxon>Eukaryota</taxon>
        <taxon>Viridiplantae</taxon>
        <taxon>Streptophyta</taxon>
        <taxon>Embryophyta</taxon>
        <taxon>Tracheophyta</taxon>
        <taxon>Spermatophyta</taxon>
        <taxon>Magnoliopsida</taxon>
        <taxon>eudicotyledons</taxon>
        <taxon>Gunneridae</taxon>
        <taxon>Pentapetalae</taxon>
        <taxon>rosids</taxon>
        <taxon>fabids</taxon>
        <taxon>Fabales</taxon>
        <taxon>Fabaceae</taxon>
        <taxon>Papilionoideae</taxon>
        <taxon>50 kb inversion clade</taxon>
        <taxon>NPAAA clade</taxon>
        <taxon>indigoferoid/millettioid clade</taxon>
        <taxon>Phaseoleae</taxon>
        <taxon>Glycine</taxon>
        <taxon>Glycine subgen. Soja</taxon>
    </lineage>
</organism>
<dbReference type="InterPro" id="IPR000504">
    <property type="entry name" value="RRM_dom"/>
</dbReference>
<evidence type="ECO:0000259" key="3">
    <source>
        <dbReference type="PROSITE" id="PS50102"/>
    </source>
</evidence>
<feature type="domain" description="RRM" evidence="3">
    <location>
        <begin position="68"/>
        <end position="145"/>
    </location>
</feature>
<dbReference type="EMBL" id="QZWG01000008">
    <property type="protein sequence ID" value="RZB98923.1"/>
    <property type="molecule type" value="Genomic_DNA"/>
</dbReference>
<keyword evidence="5" id="KW-1185">Reference proteome</keyword>
<feature type="compositionally biased region" description="Basic and acidic residues" evidence="2">
    <location>
        <begin position="546"/>
        <end position="562"/>
    </location>
</feature>
<reference evidence="4 5" key="1">
    <citation type="submission" date="2018-09" db="EMBL/GenBank/DDBJ databases">
        <title>A high-quality reference genome of wild soybean provides a powerful tool to mine soybean genomes.</title>
        <authorList>
            <person name="Xie M."/>
            <person name="Chung C.Y.L."/>
            <person name="Li M.-W."/>
            <person name="Wong F.-L."/>
            <person name="Chan T.-F."/>
            <person name="Lam H.-M."/>
        </authorList>
    </citation>
    <scope>NUCLEOTIDE SEQUENCE [LARGE SCALE GENOMIC DNA]</scope>
    <source>
        <strain evidence="5">cv. W05</strain>
        <tissue evidence="4">Hypocotyl of etiolated seedlings</tissue>
    </source>
</reference>
<evidence type="ECO:0000256" key="2">
    <source>
        <dbReference type="SAM" id="MobiDB-lite"/>
    </source>
</evidence>
<dbReference type="PANTHER" id="PTHR34427:SF5">
    <property type="entry name" value="DUF4283 DOMAIN-CONTAINING PROTEIN"/>
    <property type="match status" value="1"/>
</dbReference>
<feature type="region of interest" description="Disordered" evidence="2">
    <location>
        <begin position="192"/>
        <end position="212"/>
    </location>
</feature>
<evidence type="ECO:0000313" key="5">
    <source>
        <dbReference type="Proteomes" id="UP000289340"/>
    </source>
</evidence>
<gene>
    <name evidence="4" type="ORF">D0Y65_021695</name>
</gene>
<dbReference type="SMART" id="SM00360">
    <property type="entry name" value="RRM"/>
    <property type="match status" value="1"/>
</dbReference>
<dbReference type="CDD" id="cd00590">
    <property type="entry name" value="RRM_SF"/>
    <property type="match status" value="1"/>
</dbReference>
<protein>
    <recommendedName>
        <fullName evidence="3">RRM domain-containing protein</fullName>
    </recommendedName>
</protein>
<dbReference type="Proteomes" id="UP000289340">
    <property type="component" value="Chromosome 8"/>
</dbReference>
<proteinExistence type="predicted"/>
<evidence type="ECO:0000313" key="4">
    <source>
        <dbReference type="EMBL" id="RZB98923.1"/>
    </source>
</evidence>
<sequence length="583" mass="67055">MSRERNSSERECREANTGEWERVRYRVRNTERNGASGFRVPRRIHEGNRDGQKLSYNRANWRDKNDISSFYFTRIAEGVTELDIWNQFRKWGAVREIFISKQRNRNGWRFGFARFTGVEDAHRLAKQLDQIIIGGLRLYVNVPKYGRDETRKVGAQMQPERMDGKKQNENLHRKQYQASTDMTSYAEVVARGKRNNSHSSKPINQRGESQSSLQLDITATDKEWLRNTWVGRLKNLRWYDRLDEDPLWDFGEDITPKYIGSDMVLLLGLTDEMAECMAKEITEAEALFYSLEKWHPSLRPGNRLTWVHCWGIPLEAWDKKNIQRIVSVLGDMVDIDDDTEESRRMDRARVLLRTSRGPAIHHTINVDIRGDAHRVQVVEEVSRSGETCQCWRRRSEWSSEEIESDDSAFGSPINESFDPCRGEDRFRTWNLADMLETARNPAKDTAGTIVGHQLQAPEVPSPLLPKGPSIDVGPMYNSIIQRTQLRIPTVPVTDTCNEKRTQHVISQEAATELQQGELQQNQKKEGEQVGGDVQLEEDSFYHRKGNKGEGVDNIKGKEKARDNQLGIEGGDIGLGSSIYTPPH</sequence>
<accession>A0A445JKF3</accession>
<feature type="compositionally biased region" description="Polar residues" evidence="2">
    <location>
        <begin position="197"/>
        <end position="212"/>
    </location>
</feature>
<keyword evidence="1" id="KW-0694">RNA-binding</keyword>
<dbReference type="Pfam" id="PF00076">
    <property type="entry name" value="RRM_1"/>
    <property type="match status" value="1"/>
</dbReference>
<comment type="caution">
    <text evidence="4">The sequence shown here is derived from an EMBL/GenBank/DDBJ whole genome shotgun (WGS) entry which is preliminary data.</text>
</comment>
<name>A0A445JKF3_GLYSO</name>
<dbReference type="PROSITE" id="PS50102">
    <property type="entry name" value="RRM"/>
    <property type="match status" value="1"/>
</dbReference>
<dbReference type="InterPro" id="IPR012677">
    <property type="entry name" value="Nucleotide-bd_a/b_plait_sf"/>
</dbReference>